<dbReference type="NCBIfam" id="TIGR02532">
    <property type="entry name" value="IV_pilin_GFxxxE"/>
    <property type="match status" value="1"/>
</dbReference>
<evidence type="ECO:0000256" key="6">
    <source>
        <dbReference type="ARBA" id="ARBA00022692"/>
    </source>
</evidence>
<evidence type="ECO:0000256" key="11">
    <source>
        <dbReference type="SAM" id="Phobius"/>
    </source>
</evidence>
<evidence type="ECO:0000256" key="7">
    <source>
        <dbReference type="ARBA" id="ARBA00022989"/>
    </source>
</evidence>
<comment type="caution">
    <text evidence="13">The sequence shown here is derived from an EMBL/GenBank/DDBJ whole genome shotgun (WGS) entry which is preliminary data.</text>
</comment>
<evidence type="ECO:0000313" key="14">
    <source>
        <dbReference type="Proteomes" id="UP001459204"/>
    </source>
</evidence>
<keyword evidence="14" id="KW-1185">Reference proteome</keyword>
<dbReference type="RefSeq" id="WP_341724948.1">
    <property type="nucleotide sequence ID" value="NZ_JBBWWT010000002.1"/>
</dbReference>
<evidence type="ECO:0000256" key="9">
    <source>
        <dbReference type="ARBA" id="ARBA00025772"/>
    </source>
</evidence>
<feature type="transmembrane region" description="Helical" evidence="11">
    <location>
        <begin position="6"/>
        <end position="29"/>
    </location>
</feature>
<keyword evidence="8 11" id="KW-0472">Membrane</keyword>
<keyword evidence="7 11" id="KW-1133">Transmembrane helix</keyword>
<keyword evidence="6 11" id="KW-0812">Transmembrane</keyword>
<evidence type="ECO:0000256" key="4">
    <source>
        <dbReference type="ARBA" id="ARBA00022481"/>
    </source>
</evidence>
<dbReference type="Gene3D" id="3.55.40.10">
    <property type="entry name" value="minor pseudopilin epsh domain"/>
    <property type="match status" value="1"/>
</dbReference>
<evidence type="ECO:0000256" key="10">
    <source>
        <dbReference type="ARBA" id="ARBA00030775"/>
    </source>
</evidence>
<dbReference type="EMBL" id="JBBWWT010000002">
    <property type="protein sequence ID" value="MEL1263760.1"/>
    <property type="molecule type" value="Genomic_DNA"/>
</dbReference>
<organism evidence="13 14">
    <name type="scientific">Pseudoxanthomonas putridarboris</name>
    <dbReference type="NCBI Taxonomy" id="752605"/>
    <lineage>
        <taxon>Bacteria</taxon>
        <taxon>Pseudomonadati</taxon>
        <taxon>Pseudomonadota</taxon>
        <taxon>Gammaproteobacteria</taxon>
        <taxon>Lysobacterales</taxon>
        <taxon>Lysobacteraceae</taxon>
        <taxon>Pseudoxanthomonas</taxon>
    </lineage>
</organism>
<evidence type="ECO:0000256" key="2">
    <source>
        <dbReference type="ARBA" id="ARBA00021549"/>
    </source>
</evidence>
<gene>
    <name evidence="13" type="ORF">AAD027_05135</name>
</gene>
<dbReference type="Pfam" id="PF07963">
    <property type="entry name" value="N_methyl"/>
    <property type="match status" value="1"/>
</dbReference>
<sequence length="168" mass="17547">MDNSRYSGFTLIELLIAIAVLAILLSLGLPSFQASLRSNRVTSVSNELLTSFSLARSEAIRSTRGAGICASGDGATCGLDWNAGWLVWRDDNGNGVLDVGETVVRHTQGNSALGLTSSAGAVAFDPRGRSRALAAQNFGVKPAGQATPFRCVTINLTGHARIVKDACP</sequence>
<keyword evidence="3" id="KW-1003">Cell membrane</keyword>
<accession>A0ABU9IXU1</accession>
<keyword evidence="5" id="KW-0997">Cell inner membrane</keyword>
<comment type="similarity">
    <text evidence="9">Belongs to the GSP H family.</text>
</comment>
<keyword evidence="4" id="KW-0488">Methylation</keyword>
<dbReference type="InterPro" id="IPR045584">
    <property type="entry name" value="Pilin-like"/>
</dbReference>
<dbReference type="SUPFAM" id="SSF54523">
    <property type="entry name" value="Pili subunits"/>
    <property type="match status" value="1"/>
</dbReference>
<dbReference type="Proteomes" id="UP001459204">
    <property type="component" value="Unassembled WGS sequence"/>
</dbReference>
<dbReference type="InterPro" id="IPR012902">
    <property type="entry name" value="N_methyl_site"/>
</dbReference>
<evidence type="ECO:0000256" key="8">
    <source>
        <dbReference type="ARBA" id="ARBA00023136"/>
    </source>
</evidence>
<dbReference type="PROSITE" id="PS00409">
    <property type="entry name" value="PROKAR_NTER_METHYL"/>
    <property type="match status" value="1"/>
</dbReference>
<proteinExistence type="inferred from homology"/>
<protein>
    <recommendedName>
        <fullName evidence="2">Type II secretion system protein H</fullName>
    </recommendedName>
    <alternativeName>
        <fullName evidence="10">General secretion pathway protein H</fullName>
    </alternativeName>
</protein>
<evidence type="ECO:0000313" key="13">
    <source>
        <dbReference type="EMBL" id="MEL1263760.1"/>
    </source>
</evidence>
<comment type="subcellular location">
    <subcellularLocation>
        <location evidence="1">Cell inner membrane</location>
        <topology evidence="1">Single-pass membrane protein</topology>
    </subcellularLocation>
</comment>
<name>A0ABU9IXU1_9GAMM</name>
<feature type="domain" description="General secretion pathway GspH" evidence="12">
    <location>
        <begin position="46"/>
        <end position="158"/>
    </location>
</feature>
<evidence type="ECO:0000259" key="12">
    <source>
        <dbReference type="Pfam" id="PF12019"/>
    </source>
</evidence>
<evidence type="ECO:0000256" key="3">
    <source>
        <dbReference type="ARBA" id="ARBA00022475"/>
    </source>
</evidence>
<reference evidence="13 14" key="1">
    <citation type="submission" date="2024-04" db="EMBL/GenBank/DDBJ databases">
        <title>Draft genome sequence of Pseudoxanthomonas putridarboris WD12.</title>
        <authorList>
            <person name="Oh J."/>
        </authorList>
    </citation>
    <scope>NUCLEOTIDE SEQUENCE [LARGE SCALE GENOMIC DNA]</scope>
    <source>
        <strain evidence="13 14">WD12</strain>
    </source>
</reference>
<evidence type="ECO:0000256" key="1">
    <source>
        <dbReference type="ARBA" id="ARBA00004377"/>
    </source>
</evidence>
<dbReference type="InterPro" id="IPR022346">
    <property type="entry name" value="T2SS_GspH"/>
</dbReference>
<evidence type="ECO:0000256" key="5">
    <source>
        <dbReference type="ARBA" id="ARBA00022519"/>
    </source>
</evidence>
<dbReference type="Pfam" id="PF12019">
    <property type="entry name" value="GspH"/>
    <property type="match status" value="1"/>
</dbReference>